<dbReference type="EMBL" id="WTYO01000001">
    <property type="protein sequence ID" value="MXO67694.1"/>
    <property type="molecule type" value="Genomic_DNA"/>
</dbReference>
<evidence type="ECO:0000313" key="1">
    <source>
        <dbReference type="EMBL" id="MXO67694.1"/>
    </source>
</evidence>
<evidence type="ECO:0000313" key="2">
    <source>
        <dbReference type="Proteomes" id="UP000444401"/>
    </source>
</evidence>
<comment type="caution">
    <text evidence="1">The sequence shown here is derived from an EMBL/GenBank/DDBJ whole genome shotgun (WGS) entry which is preliminary data.</text>
</comment>
<keyword evidence="2" id="KW-1185">Reference proteome</keyword>
<reference evidence="1 2" key="1">
    <citation type="submission" date="2019-12" db="EMBL/GenBank/DDBJ databases">
        <title>Genomic-based taxomic classification of the family Erythrobacteraceae.</title>
        <authorList>
            <person name="Xu L."/>
        </authorList>
    </citation>
    <scope>NUCLEOTIDE SEQUENCE [LARGE SCALE GENOMIC DNA]</scope>
    <source>
        <strain evidence="1 2">H32</strain>
    </source>
</reference>
<name>A0ABW9UUT1_9SPHN</name>
<evidence type="ECO:0008006" key="3">
    <source>
        <dbReference type="Google" id="ProtNLM"/>
    </source>
</evidence>
<dbReference type="Proteomes" id="UP000444401">
    <property type="component" value="Unassembled WGS sequence"/>
</dbReference>
<proteinExistence type="predicted"/>
<dbReference type="RefSeq" id="WP_160732325.1">
    <property type="nucleotide sequence ID" value="NZ_WTYO01000001.1"/>
</dbReference>
<sequence>MTESGMNQAPQSPIESVLADELARGDVVLGTAGPMLGMLLANYGHGLFSDEVVARVRGMVSHAARQLLYAQANAAGLEDPAEFAAPRCDDLAEAIGRELRFLGHCHALALEYRLAIKLEARSTIDPVLSPGLQAMIASPDGETARLAMQLLASQARFIQQQRRMELPLDELPRALFDHVLATWRGQADGTDENAIEQASQRLRDGHAERARRLDLLAKAAAAVTGGGQPLAIGHFGVALFLSVLAEQSGQEREIVALATDESQVGRLALALRAAGLKHDQVAEQFLLVHPEITLPDAFDTLRADRAATLLAGSGRKELG</sequence>
<protein>
    <recommendedName>
        <fullName evidence="3">DUF2336 domain-containing protein</fullName>
    </recommendedName>
</protein>
<organism evidence="1 2">
    <name type="scientific">Pelagerythrobacter marinus</name>
    <dbReference type="NCBI Taxonomy" id="538382"/>
    <lineage>
        <taxon>Bacteria</taxon>
        <taxon>Pseudomonadati</taxon>
        <taxon>Pseudomonadota</taxon>
        <taxon>Alphaproteobacteria</taxon>
        <taxon>Sphingomonadales</taxon>
        <taxon>Erythrobacteraceae</taxon>
        <taxon>Pelagerythrobacter</taxon>
    </lineage>
</organism>
<accession>A0ABW9UUT1</accession>
<gene>
    <name evidence="1" type="ORF">GRI72_02455</name>
</gene>